<dbReference type="Pfam" id="PF01633">
    <property type="entry name" value="Choline_kinase"/>
    <property type="match status" value="3"/>
</dbReference>
<dbReference type="GO" id="GO:0004305">
    <property type="term" value="F:ethanolamine kinase activity"/>
    <property type="evidence" value="ECO:0007669"/>
    <property type="project" value="TreeGrafter"/>
</dbReference>
<keyword evidence="2" id="KW-1208">Phospholipid metabolism</keyword>
<evidence type="ECO:0000313" key="5">
    <source>
        <dbReference type="Proteomes" id="UP000728032"/>
    </source>
</evidence>
<dbReference type="PANTHER" id="PTHR22603:SF93">
    <property type="entry name" value="RE24176P"/>
    <property type="match status" value="1"/>
</dbReference>
<dbReference type="GO" id="GO:0004103">
    <property type="term" value="F:choline kinase activity"/>
    <property type="evidence" value="ECO:0007669"/>
    <property type="project" value="TreeGrafter"/>
</dbReference>
<evidence type="ECO:0000313" key="4">
    <source>
        <dbReference type="EMBL" id="CAD7652645.1"/>
    </source>
</evidence>
<gene>
    <name evidence="4" type="ORF">ONB1V03_LOCUS9306</name>
</gene>
<dbReference type="OrthoDB" id="6497831at2759"/>
<name>A0A7R9QP36_9ACAR</name>
<evidence type="ECO:0000256" key="3">
    <source>
        <dbReference type="ARBA" id="ARBA00038211"/>
    </source>
</evidence>
<dbReference type="Proteomes" id="UP000728032">
    <property type="component" value="Unassembled WGS sequence"/>
</dbReference>
<dbReference type="SUPFAM" id="SSF56112">
    <property type="entry name" value="Protein kinase-like (PK-like)"/>
    <property type="match status" value="3"/>
</dbReference>
<proteinExistence type="inferred from homology"/>
<feature type="non-terminal residue" evidence="4">
    <location>
        <position position="1"/>
    </location>
</feature>
<keyword evidence="1" id="KW-0594">Phospholipid biosynthesis</keyword>
<keyword evidence="1" id="KW-0444">Lipid biosynthesis</keyword>
<dbReference type="EMBL" id="CAJPVJ010005782">
    <property type="protein sequence ID" value="CAG2169832.1"/>
    <property type="molecule type" value="Genomic_DNA"/>
</dbReference>
<reference evidence="4" key="1">
    <citation type="submission" date="2020-11" db="EMBL/GenBank/DDBJ databases">
        <authorList>
            <person name="Tran Van P."/>
        </authorList>
    </citation>
    <scope>NUCLEOTIDE SEQUENCE</scope>
</reference>
<dbReference type="EMBL" id="OC920607">
    <property type="protein sequence ID" value="CAD7652645.1"/>
    <property type="molecule type" value="Genomic_DNA"/>
</dbReference>
<protein>
    <recommendedName>
        <fullName evidence="6">Choline/ethanolamine kinase</fullName>
    </recommendedName>
</protein>
<keyword evidence="5" id="KW-1185">Reference proteome</keyword>
<dbReference type="GO" id="GO:0005737">
    <property type="term" value="C:cytoplasm"/>
    <property type="evidence" value="ECO:0007669"/>
    <property type="project" value="TreeGrafter"/>
</dbReference>
<evidence type="ECO:0000256" key="2">
    <source>
        <dbReference type="ARBA" id="ARBA00023264"/>
    </source>
</evidence>
<keyword evidence="1" id="KW-0443">Lipid metabolism</keyword>
<sequence>MVSDSKLGPKVYGLFEGGQIQAYYRHRQFKLEEQQNPKLVTEVFQKLARVHAMDVPIKRTHWFFAEMNRFYGLAQNNLNTHINNNEYNLETFKKYDLKTELEFIQELLVKSKSPMVFTHNDFRSSNIMVLEDNNNNNNNNAISDGQVVLCDFEYSSYGFRGHDFGYIISGWGRSLSDFKKPYTFPDDSVLLSLIDIYIKESLFDIILCLEKQIMETKTQQMSDRTEDNCKPKKTFKDLTTLEGLNFDDIDLIKGETPPDIKERCLELCKQYLSGNWTQQTLDTIQVTRVSGGLTNQLYYCGITSPSMESANVPQEVAVRLYGPKYFNNQDCGGNERLTDAVISLMVSTSKLGPKVYGLFEGGQIQAYYRHRQFKLEEQQIPKLVTEVFQKLARVHAMDVPIKRTHWFFTEMNRFYGLAQNNLNTHINNNDYNLETFKKYDLKTEIEFIQDLVVKSKSPMVFTHNDFRSSNIMVLEDNNNNNNDLSDGQVVLCDFEYSSYGFRGHDMGIIVSEWGRSMSDHKKPYTFPDDSVLLSLIDIYIKESVRILEKQIMETKTEQMSNETENNSKPKIAINDLTTLEGLNLDDIELIRGETPPDIRERCLELCKQYLSGNWTQQTLDTIQVTRVSGGLTNQLYYCGITSPLKESTDVPQEVAVRLYGPKNMNNQDCGGNERLTDVVIALMVSDSKLGPKVYGLFEGGQIQAYYRHRQFKLEEQQIPKLVTEVFQKLARVHAMDVPIKRTHWFLAEMDRFYGLAQNNLNTHINNNKYNLETFKKYDLKTELEFIRELVVKSKSPMVFTHNDFRSVNIMVLEDNNNNNALSDGQVVLCDFEYSSYGFRGHDFGYIISEWGRSLSDYKKPYTFPEDSVLLSLIDIYIKESIRIF</sequence>
<evidence type="ECO:0000256" key="1">
    <source>
        <dbReference type="ARBA" id="ARBA00023209"/>
    </source>
</evidence>
<dbReference type="Gene3D" id="3.90.1200.10">
    <property type="match status" value="3"/>
</dbReference>
<dbReference type="AlphaFoldDB" id="A0A7R9QP36"/>
<evidence type="ECO:0008006" key="6">
    <source>
        <dbReference type="Google" id="ProtNLM"/>
    </source>
</evidence>
<comment type="similarity">
    <text evidence="3">Belongs to the choline/ethanolamine kinase family.</text>
</comment>
<dbReference type="PANTHER" id="PTHR22603">
    <property type="entry name" value="CHOLINE/ETHANOALAMINE KINASE"/>
    <property type="match status" value="1"/>
</dbReference>
<organism evidence="4">
    <name type="scientific">Oppiella nova</name>
    <dbReference type="NCBI Taxonomy" id="334625"/>
    <lineage>
        <taxon>Eukaryota</taxon>
        <taxon>Metazoa</taxon>
        <taxon>Ecdysozoa</taxon>
        <taxon>Arthropoda</taxon>
        <taxon>Chelicerata</taxon>
        <taxon>Arachnida</taxon>
        <taxon>Acari</taxon>
        <taxon>Acariformes</taxon>
        <taxon>Sarcoptiformes</taxon>
        <taxon>Oribatida</taxon>
        <taxon>Brachypylina</taxon>
        <taxon>Oppioidea</taxon>
        <taxon>Oppiidae</taxon>
        <taxon>Oppiella</taxon>
    </lineage>
</organism>
<accession>A0A7R9QP36</accession>
<dbReference type="InterPro" id="IPR011009">
    <property type="entry name" value="Kinase-like_dom_sf"/>
</dbReference>
<dbReference type="Gene3D" id="3.30.200.20">
    <property type="entry name" value="Phosphorylase Kinase, domain 1"/>
    <property type="match status" value="2"/>
</dbReference>
<dbReference type="GO" id="GO:0006646">
    <property type="term" value="P:phosphatidylethanolamine biosynthetic process"/>
    <property type="evidence" value="ECO:0007669"/>
    <property type="project" value="TreeGrafter"/>
</dbReference>